<accession>A0A5J4U233</accession>
<sequence length="311" mass="34429">LHLSKQGVVLPDFATFSFQVPKIDAGNQGSFNKRIPIFKINAQFSAAHGVSGKSIVLDTDNVPPVLLNFSTVGAYCGVFREKASQCYRMFLQALGAAIHRGEGVNLDLRVGHFVVAPGSNWGVVNFRRSFQLEGPDVEKRTNPYPKYQSTRFVSNPVDEIKEEYFHNQGQQQSSDGNQPNQGQYDNANNNNNNNNNNNANNNNGQGNQNRQGNGQGNADGQGNMNIPQQIHDAQQEQEETIFWRGREIRPHTADGQPATREKGGKMGTGPLNVKVSPARYRGIGDGQVWKGCIRRGTVGVNYRNPYDMPRQ</sequence>
<name>A0A5J4U233_9EUKA</name>
<proteinExistence type="predicted"/>
<feature type="compositionally biased region" description="Low complexity" evidence="1">
    <location>
        <begin position="167"/>
        <end position="212"/>
    </location>
</feature>
<evidence type="ECO:0000313" key="3">
    <source>
        <dbReference type="EMBL" id="KAA6364061.1"/>
    </source>
</evidence>
<evidence type="ECO:0000259" key="2">
    <source>
        <dbReference type="Pfam" id="PF18289"/>
    </source>
</evidence>
<dbReference type="InterPro" id="IPR040673">
    <property type="entry name" value="CCDC81_HU_dom_2"/>
</dbReference>
<feature type="domain" description="CCDC81 HU" evidence="2">
    <location>
        <begin position="65"/>
        <end position="115"/>
    </location>
</feature>
<feature type="non-terminal residue" evidence="3">
    <location>
        <position position="1"/>
    </location>
</feature>
<evidence type="ECO:0000313" key="4">
    <source>
        <dbReference type="Proteomes" id="UP000324800"/>
    </source>
</evidence>
<dbReference type="Proteomes" id="UP000324800">
    <property type="component" value="Unassembled WGS sequence"/>
</dbReference>
<gene>
    <name evidence="3" type="ORF">EZS28_040412</name>
</gene>
<dbReference type="AlphaFoldDB" id="A0A5J4U233"/>
<evidence type="ECO:0000256" key="1">
    <source>
        <dbReference type="SAM" id="MobiDB-lite"/>
    </source>
</evidence>
<dbReference type="EMBL" id="SNRW01022116">
    <property type="protein sequence ID" value="KAA6364061.1"/>
    <property type="molecule type" value="Genomic_DNA"/>
</dbReference>
<comment type="caution">
    <text evidence="3">The sequence shown here is derived from an EMBL/GenBank/DDBJ whole genome shotgun (WGS) entry which is preliminary data.</text>
</comment>
<feature type="region of interest" description="Disordered" evidence="1">
    <location>
        <begin position="167"/>
        <end position="225"/>
    </location>
</feature>
<protein>
    <recommendedName>
        <fullName evidence="2">CCDC81 HU domain-containing protein</fullName>
    </recommendedName>
</protein>
<feature type="region of interest" description="Disordered" evidence="1">
    <location>
        <begin position="251"/>
        <end position="273"/>
    </location>
</feature>
<dbReference type="Pfam" id="PF18289">
    <property type="entry name" value="HU-CCDC81_euk_2"/>
    <property type="match status" value="1"/>
</dbReference>
<organism evidence="3 4">
    <name type="scientific">Streblomastix strix</name>
    <dbReference type="NCBI Taxonomy" id="222440"/>
    <lineage>
        <taxon>Eukaryota</taxon>
        <taxon>Metamonada</taxon>
        <taxon>Preaxostyla</taxon>
        <taxon>Oxymonadida</taxon>
        <taxon>Streblomastigidae</taxon>
        <taxon>Streblomastix</taxon>
    </lineage>
</organism>
<dbReference type="OrthoDB" id="125906at2759"/>
<reference evidence="3 4" key="1">
    <citation type="submission" date="2019-03" db="EMBL/GenBank/DDBJ databases">
        <title>Single cell metagenomics reveals metabolic interactions within the superorganism composed of flagellate Streblomastix strix and complex community of Bacteroidetes bacteria on its surface.</title>
        <authorList>
            <person name="Treitli S.C."/>
            <person name="Kolisko M."/>
            <person name="Husnik F."/>
            <person name="Keeling P."/>
            <person name="Hampl V."/>
        </authorList>
    </citation>
    <scope>NUCLEOTIDE SEQUENCE [LARGE SCALE GENOMIC DNA]</scope>
    <source>
        <strain evidence="3">ST1C</strain>
    </source>
</reference>